<organism evidence="1">
    <name type="scientific">hydrothermal vent metagenome</name>
    <dbReference type="NCBI Taxonomy" id="652676"/>
    <lineage>
        <taxon>unclassified sequences</taxon>
        <taxon>metagenomes</taxon>
        <taxon>ecological metagenomes</taxon>
    </lineage>
</organism>
<dbReference type="AlphaFoldDB" id="A0A3B0UMG0"/>
<protein>
    <submittedName>
        <fullName evidence="1">Uncharacterized protein</fullName>
    </submittedName>
</protein>
<name>A0A3B0UMG0_9ZZZZ</name>
<reference evidence="1" key="1">
    <citation type="submission" date="2018-06" db="EMBL/GenBank/DDBJ databases">
        <authorList>
            <person name="Zhirakovskaya E."/>
        </authorList>
    </citation>
    <scope>NUCLEOTIDE SEQUENCE</scope>
</reference>
<evidence type="ECO:0000313" key="1">
    <source>
        <dbReference type="EMBL" id="VAW26447.1"/>
    </source>
</evidence>
<dbReference type="EMBL" id="UOER01000597">
    <property type="protein sequence ID" value="VAW26447.1"/>
    <property type="molecule type" value="Genomic_DNA"/>
</dbReference>
<gene>
    <name evidence="1" type="ORF">MNBD_BACTEROID04-1052</name>
</gene>
<proteinExistence type="predicted"/>
<sequence>MIYYYKRNQIDIVKYDTCITKSINTRVYANSWYLDIVADNWDVLVLNDYEAVMPLPWRS</sequence>
<accession>A0A3B0UMG0</accession>
<feature type="non-terminal residue" evidence="1">
    <location>
        <position position="59"/>
    </location>
</feature>